<protein>
    <recommendedName>
        <fullName evidence="4">Lipocalin-like domain-containing protein</fullName>
    </recommendedName>
</protein>
<evidence type="ECO:0000313" key="2">
    <source>
        <dbReference type="EMBL" id="EGK02611.1"/>
    </source>
</evidence>
<reference evidence="2 3" key="1">
    <citation type="submission" date="2011-04" db="EMBL/GenBank/DDBJ databases">
        <title>The Genome Sequence of Dysgonomonas gadei ATCC BAA-286.</title>
        <authorList>
            <consortium name="The Broad Institute Genome Sequencing Platform"/>
            <person name="Earl A."/>
            <person name="Ward D."/>
            <person name="Feldgarden M."/>
            <person name="Gevers D."/>
            <person name="Pudlo N."/>
            <person name="Martens E."/>
            <person name="Allen-Vercoe E."/>
            <person name="Young S.K."/>
            <person name="Zeng Q."/>
            <person name="Gargeya S."/>
            <person name="Fitzgerald M."/>
            <person name="Haas B."/>
            <person name="Abouelleil A."/>
            <person name="Alvarado L."/>
            <person name="Arachchi H.M."/>
            <person name="Berlin A."/>
            <person name="Brown A."/>
            <person name="Chapman S.B."/>
            <person name="Chen Z."/>
            <person name="Dunbar C."/>
            <person name="Freedman E."/>
            <person name="Gearin G."/>
            <person name="Gellesch M."/>
            <person name="Goldberg J."/>
            <person name="Griggs A."/>
            <person name="Gujja S."/>
            <person name="Heiman D."/>
            <person name="Howarth C."/>
            <person name="Larson L."/>
            <person name="Lui A."/>
            <person name="MacDonald P.J.P."/>
            <person name="Mehta T."/>
            <person name="Montmayeur A."/>
            <person name="Murphy C."/>
            <person name="Neiman D."/>
            <person name="Pearson M."/>
            <person name="Priest M."/>
            <person name="Roberts A."/>
            <person name="Saif S."/>
            <person name="Shea T."/>
            <person name="Shenoy N."/>
            <person name="Sisk P."/>
            <person name="Stolte C."/>
            <person name="Sykes S."/>
            <person name="Yandava C."/>
            <person name="Wortman J."/>
            <person name="Nusbaum C."/>
            <person name="Birren B."/>
        </authorList>
    </citation>
    <scope>NUCLEOTIDE SEQUENCE [LARGE SCALE GENOMIC DNA]</scope>
    <source>
        <strain evidence="2 3">ATCC BAA-286</strain>
    </source>
</reference>
<comment type="caution">
    <text evidence="2">The sequence shown here is derived from an EMBL/GenBank/DDBJ whole genome shotgun (WGS) entry which is preliminary data.</text>
</comment>
<evidence type="ECO:0008006" key="4">
    <source>
        <dbReference type="Google" id="ProtNLM"/>
    </source>
</evidence>
<proteinExistence type="predicted"/>
<keyword evidence="3" id="KW-1185">Reference proteome</keyword>
<feature type="signal peptide" evidence="1">
    <location>
        <begin position="1"/>
        <end position="20"/>
    </location>
</feature>
<sequence>MRKRTLLPLFIMLLLASCSSDDEKESIVAPESIEGIWNVTNYSGNINRKYTTYYDYLDGTKKVEENTPSEDDEPWDNNLTFGRNIWAFNADKSMTTQNSDIKDMKFEKYLVDTKNNLLLLYKTTNTSVPDSYKIEEFTSKKLVVSISKEIKGIWDTDGIYEKNPQRPLENILIGYKDIYYDGTKYDKIIFERVE</sequence>
<evidence type="ECO:0000256" key="1">
    <source>
        <dbReference type="SAM" id="SignalP"/>
    </source>
</evidence>
<dbReference type="AlphaFoldDB" id="F5IVG1"/>
<dbReference type="RefSeq" id="WP_006798376.1">
    <property type="nucleotide sequence ID" value="NZ_GL891980.1"/>
</dbReference>
<dbReference type="HOGENOM" id="CLU_1400577_0_0_10"/>
<name>F5IVG1_9BACT</name>
<dbReference type="EMBL" id="ADLV01000015">
    <property type="protein sequence ID" value="EGK02611.1"/>
    <property type="molecule type" value="Genomic_DNA"/>
</dbReference>
<organism evidence="2 3">
    <name type="scientific">Dysgonomonas gadei ATCC BAA-286</name>
    <dbReference type="NCBI Taxonomy" id="742766"/>
    <lineage>
        <taxon>Bacteria</taxon>
        <taxon>Pseudomonadati</taxon>
        <taxon>Bacteroidota</taxon>
        <taxon>Bacteroidia</taxon>
        <taxon>Bacteroidales</taxon>
        <taxon>Dysgonomonadaceae</taxon>
        <taxon>Dysgonomonas</taxon>
    </lineage>
</organism>
<dbReference type="PROSITE" id="PS51257">
    <property type="entry name" value="PROKAR_LIPOPROTEIN"/>
    <property type="match status" value="1"/>
</dbReference>
<keyword evidence="1" id="KW-0732">Signal</keyword>
<dbReference type="Proteomes" id="UP000004913">
    <property type="component" value="Unassembled WGS sequence"/>
</dbReference>
<gene>
    <name evidence="2" type="ORF">HMPREF9455_00861</name>
</gene>
<evidence type="ECO:0000313" key="3">
    <source>
        <dbReference type="Proteomes" id="UP000004913"/>
    </source>
</evidence>
<accession>F5IVG1</accession>
<feature type="chain" id="PRO_5003324072" description="Lipocalin-like domain-containing protein" evidence="1">
    <location>
        <begin position="21"/>
        <end position="194"/>
    </location>
</feature>